<feature type="domain" description="DUF2231" evidence="2">
    <location>
        <begin position="41"/>
        <end position="189"/>
    </location>
</feature>
<sequence>MRSPAEYAATTLLSAAKAQVVTPSASARGTPSGLGPATIGGLPAHPLIVHVPVVLIPLASLALVLSAIWPAARRKLSWFTPALALVALATVPLSTESGEWLSGQVRFTPLIEEHEELAEGLLIWITGLAAWALLVFGLDTWERRKSRELRSMLRRGVAVVAVVGALALSAGSVTQIYLVGESGASAVWTGTAAGR</sequence>
<dbReference type="Proteomes" id="UP001500729">
    <property type="component" value="Unassembled WGS sequence"/>
</dbReference>
<organism evidence="3 4">
    <name type="scientific">Saccharopolyspora erythraea</name>
    <name type="common">Streptomyces erythraeus</name>
    <dbReference type="NCBI Taxonomy" id="1836"/>
    <lineage>
        <taxon>Bacteria</taxon>
        <taxon>Bacillati</taxon>
        <taxon>Actinomycetota</taxon>
        <taxon>Actinomycetes</taxon>
        <taxon>Pseudonocardiales</taxon>
        <taxon>Pseudonocardiaceae</taxon>
        <taxon>Saccharopolyspora</taxon>
    </lineage>
</organism>
<proteinExistence type="predicted"/>
<protein>
    <recommendedName>
        <fullName evidence="2">DUF2231 domain-containing protein</fullName>
    </recommendedName>
</protein>
<evidence type="ECO:0000259" key="2">
    <source>
        <dbReference type="Pfam" id="PF09990"/>
    </source>
</evidence>
<dbReference type="EMBL" id="BAAAGS010000023">
    <property type="protein sequence ID" value="GAA0533831.1"/>
    <property type="molecule type" value="Genomic_DNA"/>
</dbReference>
<dbReference type="Pfam" id="PF09990">
    <property type="entry name" value="DUF2231"/>
    <property type="match status" value="1"/>
</dbReference>
<feature type="transmembrane region" description="Helical" evidence="1">
    <location>
        <begin position="47"/>
        <end position="69"/>
    </location>
</feature>
<dbReference type="InterPro" id="IPR019251">
    <property type="entry name" value="DUF2231_TM"/>
</dbReference>
<reference evidence="3 4" key="1">
    <citation type="journal article" date="2019" name="Int. J. Syst. Evol. Microbiol.">
        <title>The Global Catalogue of Microorganisms (GCM) 10K type strain sequencing project: providing services to taxonomists for standard genome sequencing and annotation.</title>
        <authorList>
            <consortium name="The Broad Institute Genomics Platform"/>
            <consortium name="The Broad Institute Genome Sequencing Center for Infectious Disease"/>
            <person name="Wu L."/>
            <person name="Ma J."/>
        </authorList>
    </citation>
    <scope>NUCLEOTIDE SEQUENCE [LARGE SCALE GENOMIC DNA]</scope>
    <source>
        <strain evidence="3 4">JCM 10303</strain>
    </source>
</reference>
<feature type="transmembrane region" description="Helical" evidence="1">
    <location>
        <begin position="121"/>
        <end position="141"/>
    </location>
</feature>
<feature type="transmembrane region" description="Helical" evidence="1">
    <location>
        <begin position="76"/>
        <end position="95"/>
    </location>
</feature>
<feature type="transmembrane region" description="Helical" evidence="1">
    <location>
        <begin position="153"/>
        <end position="178"/>
    </location>
</feature>
<keyword evidence="1" id="KW-1133">Transmembrane helix</keyword>
<evidence type="ECO:0000256" key="1">
    <source>
        <dbReference type="SAM" id="Phobius"/>
    </source>
</evidence>
<keyword evidence="4" id="KW-1185">Reference proteome</keyword>
<accession>A0ABN1D5I6</accession>
<keyword evidence="1" id="KW-0472">Membrane</keyword>
<gene>
    <name evidence="3" type="ORF">GCM10009533_36170</name>
</gene>
<name>A0ABN1D5I6_SACER</name>
<evidence type="ECO:0000313" key="4">
    <source>
        <dbReference type="Proteomes" id="UP001500729"/>
    </source>
</evidence>
<dbReference type="RefSeq" id="WP_009947271.1">
    <property type="nucleotide sequence ID" value="NZ_BAAAGS010000023.1"/>
</dbReference>
<evidence type="ECO:0000313" key="3">
    <source>
        <dbReference type="EMBL" id="GAA0533831.1"/>
    </source>
</evidence>
<comment type="caution">
    <text evidence="3">The sequence shown here is derived from an EMBL/GenBank/DDBJ whole genome shotgun (WGS) entry which is preliminary data.</text>
</comment>
<keyword evidence="1" id="KW-0812">Transmembrane</keyword>